<dbReference type="PANTHER" id="PTHR35147:SF3">
    <property type="entry name" value="CHEMORECEPTOR GLUTAMINE DEAMIDASE CHED 1-RELATED"/>
    <property type="match status" value="1"/>
</dbReference>
<evidence type="ECO:0000256" key="2">
    <source>
        <dbReference type="ARBA" id="ARBA00022801"/>
    </source>
</evidence>
<dbReference type="STRING" id="64971.SAMN05421831_109113"/>
<reference evidence="5" key="1">
    <citation type="submission" date="2016-10" db="EMBL/GenBank/DDBJ databases">
        <authorList>
            <person name="Varghese N."/>
            <person name="Submissions S."/>
        </authorList>
    </citation>
    <scope>NUCLEOTIDE SEQUENCE [LARGE SCALE GENOMIC DNA]</scope>
    <source>
        <strain evidence="5">DSM 7165</strain>
    </source>
</reference>
<dbReference type="HAMAP" id="MF_01440">
    <property type="entry name" value="CheD"/>
    <property type="match status" value="1"/>
</dbReference>
<name>A0A1H6T835_9GAMM</name>
<dbReference type="AlphaFoldDB" id="A0A1H6T835"/>
<dbReference type="EMBL" id="FNYH01000009">
    <property type="protein sequence ID" value="SEI76229.1"/>
    <property type="molecule type" value="Genomic_DNA"/>
</dbReference>
<dbReference type="Proteomes" id="UP000242999">
    <property type="component" value="Unassembled WGS sequence"/>
</dbReference>
<sequence>MQVNSKIKRILLHPGQFHVSTRPEVISTLLGSCIAACLYDKESGVAGMNHFLLAQRRLPHQEPLLNSEAGRYGMYAMELLINALLRRGARRTRLKAKIFGGANVLADSLGKQASVFNIGQVNIDFIHQYLQNEQIPLVTEDVGGQQGRVIHFVTRDQSIYLRRMGARDKWRVERQEQAYWQQKLAEQALAEKQSQVDFW</sequence>
<dbReference type="InterPro" id="IPR011324">
    <property type="entry name" value="Cytotoxic_necrot_fac-like_cat"/>
</dbReference>
<evidence type="ECO:0000313" key="5">
    <source>
        <dbReference type="Proteomes" id="UP000242999"/>
    </source>
</evidence>
<proteinExistence type="inferred from homology"/>
<dbReference type="GO" id="GO:0006935">
    <property type="term" value="P:chemotaxis"/>
    <property type="evidence" value="ECO:0007669"/>
    <property type="project" value="UniProtKB-UniRule"/>
</dbReference>
<keyword evidence="2 3" id="KW-0378">Hydrolase</keyword>
<gene>
    <name evidence="3" type="primary">cheD</name>
    <name evidence="4" type="ORF">SAMN05421831_109113</name>
</gene>
<keyword evidence="1 3" id="KW-0145">Chemotaxis</keyword>
<evidence type="ECO:0000313" key="4">
    <source>
        <dbReference type="EMBL" id="SEI76229.1"/>
    </source>
</evidence>
<accession>A0A1H6T835</accession>
<dbReference type="OrthoDB" id="9807202at2"/>
<dbReference type="InterPro" id="IPR005659">
    <property type="entry name" value="Chemorcpt_Glu_NH3ase_CheD"/>
</dbReference>
<comment type="catalytic activity">
    <reaction evidence="3">
        <text>L-glutaminyl-[protein] + H2O = L-glutamyl-[protein] + NH4(+)</text>
        <dbReference type="Rhea" id="RHEA:16441"/>
        <dbReference type="Rhea" id="RHEA-COMP:10207"/>
        <dbReference type="Rhea" id="RHEA-COMP:10208"/>
        <dbReference type="ChEBI" id="CHEBI:15377"/>
        <dbReference type="ChEBI" id="CHEBI:28938"/>
        <dbReference type="ChEBI" id="CHEBI:29973"/>
        <dbReference type="ChEBI" id="CHEBI:30011"/>
        <dbReference type="EC" id="3.5.1.44"/>
    </reaction>
</comment>
<dbReference type="GO" id="GO:0050568">
    <property type="term" value="F:protein-glutamine glutaminase activity"/>
    <property type="evidence" value="ECO:0007669"/>
    <property type="project" value="UniProtKB-UniRule"/>
</dbReference>
<protein>
    <recommendedName>
        <fullName evidence="3">Probable chemoreceptor glutamine deamidase CheD</fullName>
        <ecNumber evidence="3">3.5.1.44</ecNumber>
    </recommendedName>
</protein>
<dbReference type="PANTHER" id="PTHR35147">
    <property type="entry name" value="CHEMORECEPTOR GLUTAMINE DEAMIDASE CHED-RELATED"/>
    <property type="match status" value="1"/>
</dbReference>
<keyword evidence="5" id="KW-1185">Reference proteome</keyword>
<dbReference type="RefSeq" id="WP_093310806.1">
    <property type="nucleotide sequence ID" value="NZ_FNYH01000009.1"/>
</dbReference>
<dbReference type="InterPro" id="IPR038592">
    <property type="entry name" value="CheD-like_sf"/>
</dbReference>
<dbReference type="SUPFAM" id="SSF64438">
    <property type="entry name" value="CNF1/YfiH-like putative cysteine hydrolases"/>
    <property type="match status" value="1"/>
</dbReference>
<evidence type="ECO:0000256" key="3">
    <source>
        <dbReference type="HAMAP-Rule" id="MF_01440"/>
    </source>
</evidence>
<dbReference type="Gene3D" id="3.30.1330.200">
    <property type="match status" value="1"/>
</dbReference>
<dbReference type="CDD" id="cd16352">
    <property type="entry name" value="CheD"/>
    <property type="match status" value="1"/>
</dbReference>
<organism evidence="4 5">
    <name type="scientific">Allopseudospirillum japonicum</name>
    <dbReference type="NCBI Taxonomy" id="64971"/>
    <lineage>
        <taxon>Bacteria</taxon>
        <taxon>Pseudomonadati</taxon>
        <taxon>Pseudomonadota</taxon>
        <taxon>Gammaproteobacteria</taxon>
        <taxon>Oceanospirillales</taxon>
        <taxon>Oceanospirillaceae</taxon>
        <taxon>Allopseudospirillum</taxon>
    </lineage>
</organism>
<evidence type="ECO:0000256" key="1">
    <source>
        <dbReference type="ARBA" id="ARBA00022500"/>
    </source>
</evidence>
<dbReference type="EC" id="3.5.1.44" evidence="3"/>
<dbReference type="Pfam" id="PF03975">
    <property type="entry name" value="CheD"/>
    <property type="match status" value="1"/>
</dbReference>
<comment type="function">
    <text evidence="3">Probably deamidates glutamine residues to glutamate on methyl-accepting chemotaxis receptors (MCPs), playing an important role in chemotaxis.</text>
</comment>
<comment type="similarity">
    <text evidence="3">Belongs to the CheD family.</text>
</comment>